<dbReference type="InterPro" id="IPR040829">
    <property type="entry name" value="Cap16_NUDIX"/>
</dbReference>
<gene>
    <name evidence="3" type="ORF">LVY72_11930</name>
</gene>
<comment type="caution">
    <text evidence="3">The sequence shown here is derived from an EMBL/GenBank/DDBJ whole genome shotgun (WGS) entry which is preliminary data.</text>
</comment>
<reference evidence="3" key="1">
    <citation type="submission" date="2022-01" db="EMBL/GenBank/DDBJ databases">
        <authorList>
            <person name="Jo J.-H."/>
            <person name="Im W.-T."/>
        </authorList>
    </citation>
    <scope>NUCLEOTIDE SEQUENCE</scope>
    <source>
        <strain evidence="3">I2-34</strain>
    </source>
</reference>
<sequence>MARLLAYFIGLLVSAVVMIKSDPSGGAFAVSSGFVIGFALPLIDTAIIHFRELKIAWYSLRTWNSRVRISASYLYRIRVDGAYLLVKGQRFDQYQPVGGVYKTHPSSSGKRNDMNVLDDALLVPDPVSEGDLRVRIPGKKLLSFVQWFEEERGRETDGWREFYEELIATGILPQEVFRLVKYDRIERIYHPLRYSAWAQSQELLIADILELLPTPDQLDALRQLKSRSDPRILWASEDQIRRMGATVGASSQTIQIAQTAVWTIDAAI</sequence>
<keyword evidence="4" id="KW-1185">Reference proteome</keyword>
<keyword evidence="1" id="KW-0812">Transmembrane</keyword>
<feature type="transmembrane region" description="Helical" evidence="1">
    <location>
        <begin position="25"/>
        <end position="43"/>
    </location>
</feature>
<proteinExistence type="predicted"/>
<protein>
    <recommendedName>
        <fullName evidence="2">CD-NTase-associated protein 16 NUDIX domain-containing protein</fullName>
    </recommendedName>
</protein>
<name>A0ABS9L7R4_9MICC</name>
<evidence type="ECO:0000313" key="3">
    <source>
        <dbReference type="EMBL" id="MCG2622618.1"/>
    </source>
</evidence>
<dbReference type="RefSeq" id="WP_237821094.1">
    <property type="nucleotide sequence ID" value="NZ_JAKLTQ010000007.1"/>
</dbReference>
<accession>A0ABS9L7R4</accession>
<evidence type="ECO:0000256" key="1">
    <source>
        <dbReference type="SAM" id="Phobius"/>
    </source>
</evidence>
<dbReference type="Proteomes" id="UP001165368">
    <property type="component" value="Unassembled WGS sequence"/>
</dbReference>
<dbReference type="Pfam" id="PF18167">
    <property type="entry name" value="Sa_NUDIX"/>
    <property type="match status" value="1"/>
</dbReference>
<organism evidence="3 4">
    <name type="scientific">Arthrobacter hankyongi</name>
    <dbReference type="NCBI Taxonomy" id="2904801"/>
    <lineage>
        <taxon>Bacteria</taxon>
        <taxon>Bacillati</taxon>
        <taxon>Actinomycetota</taxon>
        <taxon>Actinomycetes</taxon>
        <taxon>Micrococcales</taxon>
        <taxon>Micrococcaceae</taxon>
        <taxon>Arthrobacter</taxon>
    </lineage>
</organism>
<evidence type="ECO:0000259" key="2">
    <source>
        <dbReference type="Pfam" id="PF18167"/>
    </source>
</evidence>
<dbReference type="EMBL" id="JAKLTQ010000007">
    <property type="protein sequence ID" value="MCG2622618.1"/>
    <property type="molecule type" value="Genomic_DNA"/>
</dbReference>
<evidence type="ECO:0000313" key="4">
    <source>
        <dbReference type="Proteomes" id="UP001165368"/>
    </source>
</evidence>
<feature type="domain" description="CD-NTase-associated protein 16 NUDIX" evidence="2">
    <location>
        <begin position="66"/>
        <end position="263"/>
    </location>
</feature>
<keyword evidence="1" id="KW-0472">Membrane</keyword>
<keyword evidence="1" id="KW-1133">Transmembrane helix</keyword>